<evidence type="ECO:0000313" key="2">
    <source>
        <dbReference type="EMBL" id="MDO6543932.1"/>
    </source>
</evidence>
<dbReference type="Proteomes" id="UP001170624">
    <property type="component" value="Unassembled WGS sequence"/>
</dbReference>
<sequence length="131" mass="15102">MILRHAKLSQQEDALRVQIRQLTDAQRKQYYKLEAEQVKDPDTFAVLNWFFVAGLHHFYLGKFARGGVNLSLFLLSILILVIYPNHWAGYSIFVGILVIELPQLLSSQNIVHHHNNQIMAKCLADVRHPKA</sequence>
<dbReference type="EMBL" id="JAUOPU010000017">
    <property type="protein sequence ID" value="MDO6543932.1"/>
    <property type="molecule type" value="Genomic_DNA"/>
</dbReference>
<feature type="transmembrane region" description="Helical" evidence="1">
    <location>
        <begin position="67"/>
        <end position="84"/>
    </location>
</feature>
<name>A0AAW7YAA8_9GAMM</name>
<evidence type="ECO:0000313" key="4">
    <source>
        <dbReference type="Proteomes" id="UP000215999"/>
    </source>
</evidence>
<reference evidence="3" key="2">
    <citation type="submission" date="2017-07" db="EMBL/GenBank/DDBJ databases">
        <authorList>
            <person name="Gomez-Gil B."/>
            <person name="Enciso-Ibarra K."/>
        </authorList>
    </citation>
    <scope>NUCLEOTIDE SEQUENCE</scope>
    <source>
        <strain evidence="3">CAIM 1827</strain>
    </source>
</reference>
<protein>
    <recommendedName>
        <fullName evidence="6">TM2 domain-containing protein</fullName>
    </recommendedName>
</protein>
<evidence type="ECO:0000256" key="1">
    <source>
        <dbReference type="SAM" id="Phobius"/>
    </source>
</evidence>
<dbReference type="EMBL" id="NOIF01000129">
    <property type="protein sequence ID" value="OZS42724.1"/>
    <property type="molecule type" value="Genomic_DNA"/>
</dbReference>
<reference evidence="3 4" key="1">
    <citation type="journal article" date="2016" name="Antonie Van Leeuwenhoek">
        <title>Photobacterium sanguinicancri sp. nov. isolated from marine animals.</title>
        <authorList>
            <person name="Gomez-Gil B."/>
            <person name="Roque A."/>
            <person name="Rotllant G."/>
            <person name="Romalde J.L."/>
            <person name="Doce A."/>
            <person name="Eggermont M."/>
            <person name="Defoirdt T."/>
        </authorList>
    </citation>
    <scope>NUCLEOTIDE SEQUENCE [LARGE SCALE GENOMIC DNA]</scope>
    <source>
        <strain evidence="3 4">CAIM 1827</strain>
    </source>
</reference>
<keyword evidence="4" id="KW-1185">Reference proteome</keyword>
<dbReference type="RefSeq" id="WP_062689060.1">
    <property type="nucleotide sequence ID" value="NZ_AP024850.1"/>
</dbReference>
<keyword evidence="1" id="KW-0472">Membrane</keyword>
<evidence type="ECO:0000313" key="3">
    <source>
        <dbReference type="EMBL" id="OZS42724.1"/>
    </source>
</evidence>
<gene>
    <name evidence="3" type="ORF">ASV53_16885</name>
    <name evidence="2" type="ORF">Q4568_15400</name>
</gene>
<proteinExistence type="predicted"/>
<reference evidence="2" key="3">
    <citation type="submission" date="2023-07" db="EMBL/GenBank/DDBJ databases">
        <title>Genome content predicts the carbon catabolic preferences of heterotrophic bacteria.</title>
        <authorList>
            <person name="Gralka M."/>
        </authorList>
    </citation>
    <scope>NUCLEOTIDE SEQUENCE</scope>
    <source>
        <strain evidence="2">G2M05</strain>
    </source>
</reference>
<dbReference type="AlphaFoldDB" id="A0AAW7YAA8"/>
<organism evidence="2 5">
    <name type="scientific">Photobacterium sanguinicancri</name>
    <dbReference type="NCBI Taxonomy" id="875932"/>
    <lineage>
        <taxon>Bacteria</taxon>
        <taxon>Pseudomonadati</taxon>
        <taxon>Pseudomonadota</taxon>
        <taxon>Gammaproteobacteria</taxon>
        <taxon>Vibrionales</taxon>
        <taxon>Vibrionaceae</taxon>
        <taxon>Photobacterium</taxon>
    </lineage>
</organism>
<evidence type="ECO:0000313" key="5">
    <source>
        <dbReference type="Proteomes" id="UP001170624"/>
    </source>
</evidence>
<comment type="caution">
    <text evidence="2">The sequence shown here is derived from an EMBL/GenBank/DDBJ whole genome shotgun (WGS) entry which is preliminary data.</text>
</comment>
<evidence type="ECO:0008006" key="6">
    <source>
        <dbReference type="Google" id="ProtNLM"/>
    </source>
</evidence>
<dbReference type="Proteomes" id="UP000215999">
    <property type="component" value="Unassembled WGS sequence"/>
</dbReference>
<accession>A0AAW7YAA8</accession>
<keyword evidence="1" id="KW-1133">Transmembrane helix</keyword>
<keyword evidence="1" id="KW-0812">Transmembrane</keyword>